<comment type="caution">
    <text evidence="6">The sequence shown here is derived from an EMBL/GenBank/DDBJ whole genome shotgun (WGS) entry which is preliminary data.</text>
</comment>
<dbReference type="PROSITE" id="PS50853">
    <property type="entry name" value="FN3"/>
    <property type="match status" value="2"/>
</dbReference>
<accession>A0A3A6PY64</accession>
<dbReference type="RefSeq" id="WP_120110429.1">
    <property type="nucleotide sequence ID" value="NZ_QXQB01000002.1"/>
</dbReference>
<dbReference type="Gene3D" id="2.120.10.30">
    <property type="entry name" value="TolB, C-terminal domain"/>
    <property type="match status" value="2"/>
</dbReference>
<dbReference type="GO" id="GO:0008270">
    <property type="term" value="F:zinc ion binding"/>
    <property type="evidence" value="ECO:0007669"/>
    <property type="project" value="UniProtKB-KW"/>
</dbReference>
<evidence type="ECO:0000313" key="7">
    <source>
        <dbReference type="Proteomes" id="UP000267798"/>
    </source>
</evidence>
<dbReference type="OrthoDB" id="9799230at2"/>
<dbReference type="SUPFAM" id="SSF49265">
    <property type="entry name" value="Fibronectin type III"/>
    <property type="match status" value="1"/>
</dbReference>
<dbReference type="InterPro" id="IPR013783">
    <property type="entry name" value="Ig-like_fold"/>
</dbReference>
<proteinExistence type="predicted"/>
<evidence type="ECO:0000256" key="3">
    <source>
        <dbReference type="SAM" id="MobiDB-lite"/>
    </source>
</evidence>
<feature type="repeat" description="NHL" evidence="2">
    <location>
        <begin position="131"/>
        <end position="175"/>
    </location>
</feature>
<dbReference type="EMBL" id="QXQB01000002">
    <property type="protein sequence ID" value="RJX40283.1"/>
    <property type="molecule type" value="Genomic_DNA"/>
</dbReference>
<dbReference type="SUPFAM" id="SSF63829">
    <property type="entry name" value="Calcium-dependent phosphotriesterase"/>
    <property type="match status" value="1"/>
</dbReference>
<keyword evidence="1" id="KW-0677">Repeat</keyword>
<feature type="domain" description="SLH" evidence="5">
    <location>
        <begin position="748"/>
        <end position="808"/>
    </location>
</feature>
<feature type="repeat" description="NHL" evidence="2">
    <location>
        <begin position="183"/>
        <end position="222"/>
    </location>
</feature>
<evidence type="ECO:0000259" key="5">
    <source>
        <dbReference type="PROSITE" id="PS51272"/>
    </source>
</evidence>
<dbReference type="PROSITE" id="PS51272">
    <property type="entry name" value="SLH"/>
    <property type="match status" value="3"/>
</dbReference>
<name>A0A3A6PY64_9BACL</name>
<dbReference type="InterPro" id="IPR011042">
    <property type="entry name" value="6-blade_b-propeller_TolB-like"/>
</dbReference>
<evidence type="ECO:0000256" key="1">
    <source>
        <dbReference type="ARBA" id="ARBA00022737"/>
    </source>
</evidence>
<feature type="repeat" description="NHL" evidence="2">
    <location>
        <begin position="50"/>
        <end position="80"/>
    </location>
</feature>
<evidence type="ECO:0000256" key="2">
    <source>
        <dbReference type="PROSITE-ProRule" id="PRU00504"/>
    </source>
</evidence>
<dbReference type="InterPro" id="IPR050952">
    <property type="entry name" value="TRIM-NHL_E3_ligases"/>
</dbReference>
<sequence length="940" mass="102151">MTRMLKWNGFMRKVSSIVLIAVLWVSTYPVAWADGGSGVIPFIQPQQALLDRPVAIEIDNRGNIYVADYGNNRIVKLDSNGGILAEWGETGSGDGQFNYPSGIAFDNNDNVYIVDRENHRIQKFDSEGNYLTKWGVLGANDGEFRNPANLEIDRNANIIYVTDRDNHRVQKFDLNGQFLGKWGSNGNGDGQFNRPYGLAIAQDGNVYVTESENHRIQKFDADGTYISQWGSFGTGNGQFRYPFDIAIDNNGYVYIPDAQNNRVQKFDLTGTYISQWGSIGTGNGQFNFPNSIAKDSSGHVYVTEANSPRIQKFDSNGDYMGKWPVPIPEAPHLQLAIAGDGQVSLTWDPVDNASGYKIYQSLSASMNGTEVGTVGGSVYDYTAAGLANGTTYYFTVKGENVQGESPSSNIVSATPFTVPGAPTNVVAVPSNRQATITFDAPVFDGGSPITDYEVTVYPGGQSIIGASSPIVATGLTNGTAYTFTVKAINAAGSSVESTASGSIRPMPPTPAPGPSNPELPVAEVDIRLNGKEAAAGTVSATRSTREGRNELAIVLNQAKLAEQLKNADPGAVLEVGVSGQLDAEIYIELSGIQLEYLHEKQIVLELQSPTGIYRVPLQSIDLHQHRAGKPITELQEWLVRMGVGEAGETLLNVAKKAARDNGMTLLAEPVRFTLMAYNGDDQWELTTDRFAQKMIKLPDDITPGQVTTAIALGKDGAIRHMPTKMSTADGKRYAVASSLTNDTYVLISHSLTFKDVQAHWAKSAVNELGARLIVRGDSMGLFHPEDDITRAEFAAILVNGLGLKMKGEPFSPYSDVQPSAWYSDVIQIAYEYGLISGFEDAAFRPDDKLTREQAMKILSNAMKLTRLSDKLPVQVEEQLLASFDDANEAGEWARSSIADNLRAGIITGRDIHTLAPKAFIMRAEAAVMVQRLLRESWLID</sequence>
<evidence type="ECO:0000313" key="6">
    <source>
        <dbReference type="EMBL" id="RJX40283.1"/>
    </source>
</evidence>
<feature type="domain" description="SLH" evidence="5">
    <location>
        <begin position="809"/>
        <end position="872"/>
    </location>
</feature>
<feature type="compositionally biased region" description="Pro residues" evidence="3">
    <location>
        <begin position="505"/>
        <end position="516"/>
    </location>
</feature>
<dbReference type="AlphaFoldDB" id="A0A3A6PY64"/>
<gene>
    <name evidence="6" type="ORF">D3P09_13080</name>
</gene>
<feature type="repeat" description="NHL" evidence="2">
    <location>
        <begin position="277"/>
        <end position="316"/>
    </location>
</feature>
<dbReference type="CDD" id="cd14955">
    <property type="entry name" value="NHL_like_4"/>
    <property type="match status" value="1"/>
</dbReference>
<dbReference type="PANTHER" id="PTHR24104">
    <property type="entry name" value="E3 UBIQUITIN-PROTEIN LIGASE NHLRC1-RELATED"/>
    <property type="match status" value="1"/>
</dbReference>
<organism evidence="6 7">
    <name type="scientific">Paenibacillus pinisoli</name>
    <dbReference type="NCBI Taxonomy" id="1276110"/>
    <lineage>
        <taxon>Bacteria</taxon>
        <taxon>Bacillati</taxon>
        <taxon>Bacillota</taxon>
        <taxon>Bacilli</taxon>
        <taxon>Bacillales</taxon>
        <taxon>Paenibacillaceae</taxon>
        <taxon>Paenibacillus</taxon>
    </lineage>
</organism>
<dbReference type="Gene3D" id="2.60.40.10">
    <property type="entry name" value="Immunoglobulins"/>
    <property type="match status" value="2"/>
</dbReference>
<evidence type="ECO:0000259" key="4">
    <source>
        <dbReference type="PROSITE" id="PS50853"/>
    </source>
</evidence>
<feature type="domain" description="Fibronectin type-III" evidence="4">
    <location>
        <begin position="327"/>
        <end position="417"/>
    </location>
</feature>
<feature type="domain" description="SLH" evidence="5">
    <location>
        <begin position="880"/>
        <end position="940"/>
    </location>
</feature>
<dbReference type="Proteomes" id="UP000267798">
    <property type="component" value="Unassembled WGS sequence"/>
</dbReference>
<dbReference type="SMART" id="SM00060">
    <property type="entry name" value="FN3"/>
    <property type="match status" value="2"/>
</dbReference>
<feature type="repeat" description="NHL" evidence="2">
    <location>
        <begin position="88"/>
        <end position="127"/>
    </location>
</feature>
<dbReference type="InterPro" id="IPR001119">
    <property type="entry name" value="SLH_dom"/>
</dbReference>
<dbReference type="PANTHER" id="PTHR24104:SF25">
    <property type="entry name" value="PROTEIN LIN-41"/>
    <property type="match status" value="1"/>
</dbReference>
<protein>
    <submittedName>
        <fullName evidence="6">6-bladed beta-propeller</fullName>
    </submittedName>
</protein>
<dbReference type="Pfam" id="PF00041">
    <property type="entry name" value="fn3"/>
    <property type="match status" value="2"/>
</dbReference>
<dbReference type="Gene3D" id="2.40.10.500">
    <property type="match status" value="1"/>
</dbReference>
<dbReference type="Pfam" id="PF01436">
    <property type="entry name" value="NHL"/>
    <property type="match status" value="4"/>
</dbReference>
<dbReference type="PROSITE" id="PS51125">
    <property type="entry name" value="NHL"/>
    <property type="match status" value="6"/>
</dbReference>
<reference evidence="6 7" key="1">
    <citation type="submission" date="2018-09" db="EMBL/GenBank/DDBJ databases">
        <title>Paenibacillus aracenensis nov. sp. isolated from a cave in southern Spain.</title>
        <authorList>
            <person name="Jurado V."/>
            <person name="Gutierrez-Patricio S."/>
            <person name="Gonzalez-Pimentel J.L."/>
            <person name="Miller A.Z."/>
            <person name="Laiz L."/>
            <person name="Saiz-Jimenez C."/>
        </authorList>
    </citation>
    <scope>NUCLEOTIDE SEQUENCE [LARGE SCALE GENOMIC DNA]</scope>
    <source>
        <strain evidence="6 7">JCM 19203</strain>
    </source>
</reference>
<feature type="region of interest" description="Disordered" evidence="3">
    <location>
        <begin position="497"/>
        <end position="516"/>
    </location>
</feature>
<keyword evidence="7" id="KW-1185">Reference proteome</keyword>
<feature type="domain" description="Fibronectin type-III" evidence="4">
    <location>
        <begin position="418"/>
        <end position="509"/>
    </location>
</feature>
<dbReference type="InterPro" id="IPR001258">
    <property type="entry name" value="NHL_repeat"/>
</dbReference>
<feature type="repeat" description="NHL" evidence="2">
    <location>
        <begin position="230"/>
        <end position="269"/>
    </location>
</feature>
<dbReference type="Pfam" id="PF00395">
    <property type="entry name" value="SLH"/>
    <property type="match status" value="3"/>
</dbReference>
<dbReference type="InterPro" id="IPR036116">
    <property type="entry name" value="FN3_sf"/>
</dbReference>
<dbReference type="InterPro" id="IPR003961">
    <property type="entry name" value="FN3_dom"/>
</dbReference>
<dbReference type="CDD" id="cd00063">
    <property type="entry name" value="FN3"/>
    <property type="match status" value="2"/>
</dbReference>